<proteinExistence type="predicted"/>
<gene>
    <name evidence="1" type="ORF">DPMN_137280</name>
</gene>
<accession>A0A9D4G5G5</accession>
<dbReference type="AlphaFoldDB" id="A0A9D4G5G5"/>
<dbReference type="EMBL" id="JAIWYP010000006">
    <property type="protein sequence ID" value="KAH3808920.1"/>
    <property type="molecule type" value="Genomic_DNA"/>
</dbReference>
<sequence length="528" mass="58921">MEAIASSCTLTSSRLPCTLTSHRLPCTLTSRRLPSTAFRAELFRPGPISRMRHFPCTLTSRRLPCTLTSRRLPCTLTSRRLPCTLTSRRLPCMLTSRRLPPITRRPLSDEQELSPGRDLVHADQPSTANRAELVSAGTYFSYASFPRPLSDEQELSPERDLVHADQPSTACRAELVSAGSFNYDRSQCTLTSRRLPDPFGRTRCTLTSRRLPCTLTSRRLPIGLNYFGREVPFGRTRCTLTSRRLPCTLTSRRLPCTLTSLSAGTNFSYASFPRPLSDEQELSPGRDLMHADQPSTACRAELVSAGSFNKNRSQCTLTSRRLPCTLTSRRLPIGLNYTLTSRRLPCTLTSRRLPCTLTSRRLPCTLTSLSAGTYFSYASFPRPLSDEQELSPGRDLVHADQPSTASYYAPCLPGPFRTNKAPFGRTRCTLTSRRLPFRLGLLIKNRRISRHFAWPLSDEQAPGSDHVHADQPGPFGRTRCTLTSRRLPIGLKRPLSDKQELSPGSDLVHTELTLAACRADLISALCFN</sequence>
<keyword evidence="2" id="KW-1185">Reference proteome</keyword>
<protein>
    <submittedName>
        <fullName evidence="1">Uncharacterized protein</fullName>
    </submittedName>
</protein>
<organism evidence="1 2">
    <name type="scientific">Dreissena polymorpha</name>
    <name type="common">Zebra mussel</name>
    <name type="synonym">Mytilus polymorpha</name>
    <dbReference type="NCBI Taxonomy" id="45954"/>
    <lineage>
        <taxon>Eukaryota</taxon>
        <taxon>Metazoa</taxon>
        <taxon>Spiralia</taxon>
        <taxon>Lophotrochozoa</taxon>
        <taxon>Mollusca</taxon>
        <taxon>Bivalvia</taxon>
        <taxon>Autobranchia</taxon>
        <taxon>Heteroconchia</taxon>
        <taxon>Euheterodonta</taxon>
        <taxon>Imparidentia</taxon>
        <taxon>Neoheterodontei</taxon>
        <taxon>Myida</taxon>
        <taxon>Dreissenoidea</taxon>
        <taxon>Dreissenidae</taxon>
        <taxon>Dreissena</taxon>
    </lineage>
</organism>
<comment type="caution">
    <text evidence="1">The sequence shown here is derived from an EMBL/GenBank/DDBJ whole genome shotgun (WGS) entry which is preliminary data.</text>
</comment>
<dbReference type="Proteomes" id="UP000828390">
    <property type="component" value="Unassembled WGS sequence"/>
</dbReference>
<name>A0A9D4G5G5_DREPO</name>
<evidence type="ECO:0000313" key="2">
    <source>
        <dbReference type="Proteomes" id="UP000828390"/>
    </source>
</evidence>
<reference evidence="1" key="1">
    <citation type="journal article" date="2019" name="bioRxiv">
        <title>The Genome of the Zebra Mussel, Dreissena polymorpha: A Resource for Invasive Species Research.</title>
        <authorList>
            <person name="McCartney M.A."/>
            <person name="Auch B."/>
            <person name="Kono T."/>
            <person name="Mallez S."/>
            <person name="Zhang Y."/>
            <person name="Obille A."/>
            <person name="Becker A."/>
            <person name="Abrahante J.E."/>
            <person name="Garbe J."/>
            <person name="Badalamenti J.P."/>
            <person name="Herman A."/>
            <person name="Mangelson H."/>
            <person name="Liachko I."/>
            <person name="Sullivan S."/>
            <person name="Sone E.D."/>
            <person name="Koren S."/>
            <person name="Silverstein K.A.T."/>
            <person name="Beckman K.B."/>
            <person name="Gohl D.M."/>
        </authorList>
    </citation>
    <scope>NUCLEOTIDE SEQUENCE</scope>
    <source>
        <strain evidence="1">Duluth1</strain>
        <tissue evidence="1">Whole animal</tissue>
    </source>
</reference>
<reference evidence="1" key="2">
    <citation type="submission" date="2020-11" db="EMBL/GenBank/DDBJ databases">
        <authorList>
            <person name="McCartney M.A."/>
            <person name="Auch B."/>
            <person name="Kono T."/>
            <person name="Mallez S."/>
            <person name="Becker A."/>
            <person name="Gohl D.M."/>
            <person name="Silverstein K.A.T."/>
            <person name="Koren S."/>
            <person name="Bechman K.B."/>
            <person name="Herman A."/>
            <person name="Abrahante J.E."/>
            <person name="Garbe J."/>
        </authorList>
    </citation>
    <scope>NUCLEOTIDE SEQUENCE</scope>
    <source>
        <strain evidence="1">Duluth1</strain>
        <tissue evidence="1">Whole animal</tissue>
    </source>
</reference>
<evidence type="ECO:0000313" key="1">
    <source>
        <dbReference type="EMBL" id="KAH3808920.1"/>
    </source>
</evidence>